<feature type="domain" description="CID" evidence="16">
    <location>
        <begin position="13"/>
        <end position="141"/>
    </location>
</feature>
<dbReference type="GO" id="GO:0031124">
    <property type="term" value="P:mRNA 3'-end processing"/>
    <property type="evidence" value="ECO:0007669"/>
    <property type="project" value="InterPro"/>
</dbReference>
<dbReference type="InterPro" id="IPR048832">
    <property type="entry name" value="PCF11_charged"/>
</dbReference>
<proteinExistence type="predicted"/>
<dbReference type="Pfam" id="PF20844">
    <property type="entry name" value="PCF11_RFEG_rpt"/>
    <property type="match status" value="2"/>
</dbReference>
<evidence type="ECO:0000256" key="14">
    <source>
        <dbReference type="SAM" id="Coils"/>
    </source>
</evidence>
<sequence length="1522" mass="167438">MSAPESSAGSSEAREDACRDYQSSLEDLTFNSKPHINMLTILAEENVPFAKDIVSLIEAQIAKAPASEKLPVMYLMDSIVKNVGREYLTAFTKNLVATFICVFEKVDENTRKSLFKLRSTWDDIFPLKKLYALDVRVNSLDPAWPIKPLPPNVNTSSIHVNPKFLNKSPEESTAPTSAVTSGASTPPAVPEIQKNLTQEQLIRQQLLAKQKQLLELQQKKLELELEQTKAQLAVSLSVQQGSSTIASVPAPSKQHMSPTPHMTVKPPHQTAVQSEKNKPSPSPPLHDIKIVNRDPRLNRMGQHSSHSKDQSHRKEFSPSVTCQSDTKANKTGQAEKQNSTKSEKSKTSEKTQKKELEQSKAKSKSPSPLKNKLPDTKDSKSQECESTKVSDISKRDPRLKRHLQDKSEGKEEEVKEKRRSTEKKDKEEHKTSEHRPVGSRNKVINGAVQKQDTTTEESEKQGGKQGRSSSRKRSRSRSPKARSPSTHSPKRRERRSPKRRLRSLSPTSSTPKIGKIRQIGPKQSHIEEGTQAARDERNSSKRSVKQEVRDPRRVKKAQEERPQETATQHSAKASPDPKENVENWQGSKSGKRWKSGWEENKNSQQNDEHQALGKSPHQRHRENWPAGKGILSPRAPKQQHRLSVDANLQIPKELTSASKRELLKKANDRLTSGEITQDEFLMVAHQIRQLFQYQEGKHRCVREEPRSPFSERFKRARYEDPEKAQFPESPGSRFGSIEAKQRISALMEDRPLFDGSPRPAAARVGVDGQGSPFVDGPAGSSSRIDGPPGQATMRFEGPLVGAGASQFDGPLAGAGGAGALRFDGPPGQLAGALRFEGTPGQVGGGGPLRFEGPLGPLRFEGPAGQPVGGPRFEGPGVGLRFEGPRGQPSGGLRFEGPHGQPMGPRGQPGGGLRFEGPHGQPLGPHGQPGGGLRFDGPHLQPLGPHGQPGGGLRFEGPHGQPMGPHGPSSGGLRFEGPHGPSGGGLRLEGPHGQPGLGPRLIDGPVHQGAGGLRFDGPLGRAGPRFDGCHGAGFDGQPGQLSLLQRFDGIHGQPGPRLAPGQQAQARFETAIPQRFDGPHQPASRFDLPLGLQGARFENVANHPASRLEMSPYGQGGPFVEHPGQGYNGPAHGMQFQRPDIFDGSPGPNFNGPAGPGGQNFPLRGAGHYFDEKGLQGPQYGNFNNMPMGSNQVSLVSAQQGPYGQGQQYLPNPGSFVQNPAGALPHSYPDNHLGQLDVNELFAKLLKTGILKLSKTDSTSAQANETSVQLTAEEEDDDQNEDQNVPDLTNFIVEELRQRYDSVINRLYTGIQCYSCGMRFTTSQTDVYADHLDWHYRQNRTEKDVSRKITHRRWYYSLTDWIEFEEIADLEERAKSQFFEKAHEEVVLKTQEAAKEKEFQSVPAGPAGAVESCEICQEQFEQYWDEEEEEWHLKNAIRVDEKIYHPSCYEDYQNTSSFDCTPSPSKTPSENPLNIMLNIVKQETEEPCDPPKIKEEPDDTPPACAEESTPASTDIKTEPEESV</sequence>
<evidence type="ECO:0000256" key="9">
    <source>
        <dbReference type="ARBA" id="ARBA00023242"/>
    </source>
</evidence>
<feature type="compositionally biased region" description="Basic residues" evidence="15">
    <location>
        <begin position="488"/>
        <end position="502"/>
    </location>
</feature>
<dbReference type="InterPro" id="IPR054127">
    <property type="entry name" value="Pcf11_C"/>
</dbReference>
<organism evidence="17 18">
    <name type="scientific">Neodrepanis coruscans</name>
    <name type="common">wattled asity</name>
    <dbReference type="NCBI Taxonomy" id="254563"/>
    <lineage>
        <taxon>Eukaryota</taxon>
        <taxon>Metazoa</taxon>
        <taxon>Chordata</taxon>
        <taxon>Craniata</taxon>
        <taxon>Vertebrata</taxon>
        <taxon>Euteleostomi</taxon>
        <taxon>Archelosauria</taxon>
        <taxon>Archosauria</taxon>
        <taxon>Dinosauria</taxon>
        <taxon>Saurischia</taxon>
        <taxon>Theropoda</taxon>
        <taxon>Coelurosauria</taxon>
        <taxon>Aves</taxon>
        <taxon>Neognathae</taxon>
        <taxon>Neoaves</taxon>
        <taxon>Telluraves</taxon>
        <taxon>Australaves</taxon>
        <taxon>Passeriformes</taxon>
        <taxon>Philepittidae</taxon>
        <taxon>Neodrepanis</taxon>
    </lineage>
</organism>
<dbReference type="InterPro" id="IPR047415">
    <property type="entry name" value="Pcf11_CID"/>
</dbReference>
<dbReference type="Pfam" id="PF20827">
    <property type="entry name" value="PCF11_charged"/>
    <property type="match status" value="1"/>
</dbReference>
<keyword evidence="2" id="KW-0488">Methylation</keyword>
<evidence type="ECO:0000256" key="2">
    <source>
        <dbReference type="ARBA" id="ARBA00022481"/>
    </source>
</evidence>
<keyword evidence="18" id="KW-1185">Reference proteome</keyword>
<evidence type="ECO:0000256" key="3">
    <source>
        <dbReference type="ARBA" id="ARBA00022499"/>
    </source>
</evidence>
<dbReference type="Proteomes" id="UP000560066">
    <property type="component" value="Unassembled WGS sequence"/>
</dbReference>
<feature type="compositionally biased region" description="Basic and acidic residues" evidence="15">
    <location>
        <begin position="286"/>
        <end position="297"/>
    </location>
</feature>
<evidence type="ECO:0000256" key="12">
    <source>
        <dbReference type="ARBA" id="ARBA00068814"/>
    </source>
</evidence>
<feature type="compositionally biased region" description="Basic and acidic residues" evidence="15">
    <location>
        <begin position="524"/>
        <end position="563"/>
    </location>
</feature>
<reference evidence="17 18" key="1">
    <citation type="submission" date="2019-09" db="EMBL/GenBank/DDBJ databases">
        <title>Bird 10,000 Genomes (B10K) Project - Family phase.</title>
        <authorList>
            <person name="Zhang G."/>
        </authorList>
    </citation>
    <scope>NUCLEOTIDE SEQUENCE [LARGE SCALE GENOMIC DNA]</scope>
    <source>
        <strain evidence="17">B10K-DU-002-79</strain>
    </source>
</reference>
<evidence type="ECO:0000256" key="1">
    <source>
        <dbReference type="ARBA" id="ARBA00004123"/>
    </source>
</evidence>
<dbReference type="Pfam" id="PF20845">
    <property type="entry name" value="Pcf11_helical"/>
    <property type="match status" value="1"/>
</dbReference>
<feature type="non-terminal residue" evidence="17">
    <location>
        <position position="1"/>
    </location>
</feature>
<dbReference type="InterPro" id="IPR021605">
    <property type="entry name" value="Pcf11_Clp1-ID"/>
</dbReference>
<evidence type="ECO:0000256" key="15">
    <source>
        <dbReference type="SAM" id="MobiDB-lite"/>
    </source>
</evidence>
<dbReference type="InterPro" id="IPR006569">
    <property type="entry name" value="CID_dom"/>
</dbReference>
<feature type="region of interest" description="Disordered" evidence="15">
    <location>
        <begin position="1481"/>
        <end position="1522"/>
    </location>
</feature>
<dbReference type="GO" id="GO:0005737">
    <property type="term" value="C:cytoplasm"/>
    <property type="evidence" value="ECO:0007669"/>
    <property type="project" value="TreeGrafter"/>
</dbReference>
<dbReference type="GO" id="GO:0005849">
    <property type="term" value="C:mRNA cleavage factor complex"/>
    <property type="evidence" value="ECO:0007669"/>
    <property type="project" value="InterPro"/>
</dbReference>
<keyword evidence="6" id="KW-0832">Ubl conjugation</keyword>
<feature type="non-terminal residue" evidence="17">
    <location>
        <position position="1522"/>
    </location>
</feature>
<dbReference type="OrthoDB" id="343582at2759"/>
<feature type="region of interest" description="Disordered" evidence="15">
    <location>
        <begin position="764"/>
        <end position="785"/>
    </location>
</feature>
<dbReference type="PANTHER" id="PTHR15921">
    <property type="entry name" value="PRE-MRNA CLEAVAGE COMPLEX II"/>
    <property type="match status" value="1"/>
</dbReference>
<keyword evidence="7" id="KW-0007">Acetylation</keyword>
<feature type="region of interest" description="Disordered" evidence="15">
    <location>
        <begin position="165"/>
        <end position="189"/>
    </location>
</feature>
<keyword evidence="4" id="KW-0597">Phosphoprotein</keyword>
<feature type="compositionally biased region" description="Polar residues" evidence="15">
    <location>
        <begin position="318"/>
        <end position="334"/>
    </location>
</feature>
<gene>
    <name evidence="17" type="primary">Pcf11</name>
    <name evidence="17" type="ORF">NEOCOR_R01938</name>
</gene>
<feature type="region of interest" description="Disordered" evidence="15">
    <location>
        <begin position="246"/>
        <end position="647"/>
    </location>
</feature>
<comment type="function">
    <text evidence="10">Component of pre-mRNA cleavage complex II, which promotes transcription termination by RNA polymerase II.</text>
</comment>
<evidence type="ECO:0000313" key="17">
    <source>
        <dbReference type="EMBL" id="NXS06801.1"/>
    </source>
</evidence>
<dbReference type="PROSITE" id="PS51391">
    <property type="entry name" value="CID"/>
    <property type="match status" value="1"/>
</dbReference>
<dbReference type="GO" id="GO:0006369">
    <property type="term" value="P:termination of RNA polymerase II transcription"/>
    <property type="evidence" value="ECO:0007669"/>
    <property type="project" value="InterPro"/>
</dbReference>
<dbReference type="CDD" id="cd16982">
    <property type="entry name" value="CID_Pcf11"/>
    <property type="match status" value="1"/>
</dbReference>
<comment type="caution">
    <text evidence="17">The sequence shown here is derived from an EMBL/GenBank/DDBJ whole genome shotgun (WGS) entry which is preliminary data.</text>
</comment>
<protein>
    <recommendedName>
        <fullName evidence="12">Pre-mRNA cleavage complex 2 protein Pcf11</fullName>
    </recommendedName>
    <alternativeName>
        <fullName evidence="13">Pre-mRNA cleavage complex II protein Pcf11</fullName>
    </alternativeName>
</protein>
<dbReference type="InterPro" id="IPR008942">
    <property type="entry name" value="ENTH_VHS"/>
</dbReference>
<feature type="region of interest" description="Disordered" evidence="15">
    <location>
        <begin position="1255"/>
        <end position="1283"/>
    </location>
</feature>
<evidence type="ECO:0000256" key="7">
    <source>
        <dbReference type="ARBA" id="ARBA00022990"/>
    </source>
</evidence>
<feature type="compositionally biased region" description="Basic and acidic residues" evidence="15">
    <location>
        <begin position="422"/>
        <end position="436"/>
    </location>
</feature>
<evidence type="ECO:0000259" key="16">
    <source>
        <dbReference type="PROSITE" id="PS51391"/>
    </source>
</evidence>
<keyword evidence="5" id="KW-0507">mRNA processing</keyword>
<dbReference type="InterPro" id="IPR048829">
    <property type="entry name" value="PCF11_RFEG_rpt"/>
</dbReference>
<dbReference type="GO" id="GO:0003729">
    <property type="term" value="F:mRNA binding"/>
    <property type="evidence" value="ECO:0007669"/>
    <property type="project" value="InterPro"/>
</dbReference>
<name>A0A7L2RC42_9PASS</name>
<keyword evidence="3" id="KW-1017">Isopeptide bond</keyword>
<dbReference type="Pfam" id="PF11526">
    <property type="entry name" value="Pfc11_Clp1_ID"/>
    <property type="match status" value="1"/>
</dbReference>
<dbReference type="FunFam" id="1.25.40.90:FF:000015">
    <property type="entry name" value="Pre-mRNA cleavage complex 2 protein Pcf11"/>
    <property type="match status" value="1"/>
</dbReference>
<dbReference type="GO" id="GO:0000993">
    <property type="term" value="F:RNA polymerase II complex binding"/>
    <property type="evidence" value="ECO:0007669"/>
    <property type="project" value="InterPro"/>
</dbReference>
<dbReference type="PANTHER" id="PTHR15921:SF3">
    <property type="entry name" value="PRE-MRNA CLEAVAGE COMPLEX 2 PROTEIN PCF11"/>
    <property type="match status" value="1"/>
</dbReference>
<feature type="compositionally biased region" description="Basic residues" evidence="15">
    <location>
        <begin position="469"/>
        <end position="480"/>
    </location>
</feature>
<evidence type="ECO:0000256" key="11">
    <source>
        <dbReference type="ARBA" id="ARBA00063659"/>
    </source>
</evidence>
<feature type="compositionally biased region" description="Basic and acidic residues" evidence="15">
    <location>
        <begin position="595"/>
        <end position="611"/>
    </location>
</feature>
<comment type="subunit">
    <text evidence="11">Associates with the phosphorylated CTD domain of POLR2A /RNA polymerase II.</text>
</comment>
<dbReference type="EMBL" id="VYZS01010692">
    <property type="protein sequence ID" value="NXS06801.1"/>
    <property type="molecule type" value="Genomic_DNA"/>
</dbReference>
<comment type="subcellular location">
    <subcellularLocation>
        <location evidence="1">Nucleus</location>
    </subcellularLocation>
</comment>
<dbReference type="SUPFAM" id="SSF48464">
    <property type="entry name" value="ENTH/VHS domain"/>
    <property type="match status" value="1"/>
</dbReference>
<feature type="compositionally biased region" description="Polar residues" evidence="15">
    <location>
        <begin position="1255"/>
        <end position="1269"/>
    </location>
</feature>
<feature type="compositionally biased region" description="Basic and acidic residues" evidence="15">
    <location>
        <begin position="341"/>
        <end position="360"/>
    </location>
</feature>
<feature type="compositionally biased region" description="Low complexity" evidence="15">
    <location>
        <begin position="957"/>
        <end position="971"/>
    </location>
</feature>
<evidence type="ECO:0000256" key="10">
    <source>
        <dbReference type="ARBA" id="ARBA00057101"/>
    </source>
</evidence>
<feature type="compositionally biased region" description="Acidic residues" evidence="15">
    <location>
        <begin position="1271"/>
        <end position="1280"/>
    </location>
</feature>
<evidence type="ECO:0000256" key="4">
    <source>
        <dbReference type="ARBA" id="ARBA00022553"/>
    </source>
</evidence>
<evidence type="ECO:0000313" key="18">
    <source>
        <dbReference type="Proteomes" id="UP000560066"/>
    </source>
</evidence>
<evidence type="ECO:0000256" key="6">
    <source>
        <dbReference type="ARBA" id="ARBA00022843"/>
    </source>
</evidence>
<keyword evidence="8 14" id="KW-0175">Coiled coil</keyword>
<dbReference type="Gene3D" id="1.25.40.90">
    <property type="match status" value="1"/>
</dbReference>
<dbReference type="Pfam" id="PF21936">
    <property type="entry name" value="Pcf11_C"/>
    <property type="match status" value="1"/>
</dbReference>
<accession>A0A7L2RC42</accession>
<feature type="region of interest" description="Disordered" evidence="15">
    <location>
        <begin position="862"/>
        <end position="998"/>
    </location>
</feature>
<feature type="compositionally biased region" description="Basic and acidic residues" evidence="15">
    <location>
        <begin position="372"/>
        <end position="416"/>
    </location>
</feature>
<dbReference type="SMART" id="SM00582">
    <property type="entry name" value="RPR"/>
    <property type="match status" value="1"/>
</dbReference>
<feature type="compositionally biased region" description="Polar residues" evidence="15">
    <location>
        <begin position="171"/>
        <end position="184"/>
    </location>
</feature>
<evidence type="ECO:0000256" key="8">
    <source>
        <dbReference type="ARBA" id="ARBA00023054"/>
    </source>
</evidence>
<evidence type="ECO:0000256" key="5">
    <source>
        <dbReference type="ARBA" id="ARBA00022664"/>
    </source>
</evidence>
<keyword evidence="9" id="KW-0539">Nucleus</keyword>
<evidence type="ECO:0000256" key="13">
    <source>
        <dbReference type="ARBA" id="ARBA00083113"/>
    </source>
</evidence>
<dbReference type="InterPro" id="IPR045154">
    <property type="entry name" value="PCF11-like"/>
</dbReference>
<feature type="compositionally biased region" description="Basic and acidic residues" evidence="15">
    <location>
        <begin position="306"/>
        <end position="316"/>
    </location>
</feature>
<dbReference type="InterPro" id="IPR048830">
    <property type="entry name" value="PCF11_helical"/>
</dbReference>
<dbReference type="Pfam" id="PF04818">
    <property type="entry name" value="CID"/>
    <property type="match status" value="1"/>
</dbReference>
<feature type="coiled-coil region" evidence="14">
    <location>
        <begin position="206"/>
        <end position="233"/>
    </location>
</feature>